<dbReference type="PROSITE" id="PS51257">
    <property type="entry name" value="PROKAR_LIPOPROTEIN"/>
    <property type="match status" value="1"/>
</dbReference>
<reference evidence="3" key="1">
    <citation type="journal article" date="2019" name="Int. J. Syst. Evol. Microbiol.">
        <title>The Global Catalogue of Microorganisms (GCM) 10K type strain sequencing project: providing services to taxonomists for standard genome sequencing and annotation.</title>
        <authorList>
            <consortium name="The Broad Institute Genomics Platform"/>
            <consortium name="The Broad Institute Genome Sequencing Center for Infectious Disease"/>
            <person name="Wu L."/>
            <person name="Ma J."/>
        </authorList>
    </citation>
    <scope>NUCLEOTIDE SEQUENCE [LARGE SCALE GENOMIC DNA]</scope>
    <source>
        <strain evidence="3">JCM 17316</strain>
    </source>
</reference>
<dbReference type="Proteomes" id="UP001500266">
    <property type="component" value="Unassembled WGS sequence"/>
</dbReference>
<keyword evidence="3" id="KW-1185">Reference proteome</keyword>
<protein>
    <submittedName>
        <fullName evidence="2">Uncharacterized protein</fullName>
    </submittedName>
</protein>
<accession>A0ABP7YB27</accession>
<gene>
    <name evidence="2" type="ORF">GCM10022416_13950</name>
</gene>
<evidence type="ECO:0000313" key="2">
    <source>
        <dbReference type="EMBL" id="GAA4133263.1"/>
    </source>
</evidence>
<proteinExistence type="predicted"/>
<dbReference type="RefSeq" id="WP_345018551.1">
    <property type="nucleotide sequence ID" value="NZ_BAABDO010000012.1"/>
</dbReference>
<comment type="caution">
    <text evidence="2">The sequence shown here is derived from an EMBL/GenBank/DDBJ whole genome shotgun (WGS) entry which is preliminary data.</text>
</comment>
<evidence type="ECO:0000256" key="1">
    <source>
        <dbReference type="SAM" id="MobiDB-lite"/>
    </source>
</evidence>
<organism evidence="2 3">
    <name type="scientific">Actinomadura keratinilytica</name>
    <dbReference type="NCBI Taxonomy" id="547461"/>
    <lineage>
        <taxon>Bacteria</taxon>
        <taxon>Bacillati</taxon>
        <taxon>Actinomycetota</taxon>
        <taxon>Actinomycetes</taxon>
        <taxon>Streptosporangiales</taxon>
        <taxon>Thermomonosporaceae</taxon>
        <taxon>Actinomadura</taxon>
    </lineage>
</organism>
<feature type="region of interest" description="Disordered" evidence="1">
    <location>
        <begin position="48"/>
        <end position="67"/>
    </location>
</feature>
<dbReference type="EMBL" id="BAABDO010000012">
    <property type="protein sequence ID" value="GAA4133263.1"/>
    <property type="molecule type" value="Genomic_DNA"/>
</dbReference>
<evidence type="ECO:0000313" key="3">
    <source>
        <dbReference type="Proteomes" id="UP001500266"/>
    </source>
</evidence>
<sequence>MLAARRGGGPAVPAVVACGAVLVPLAVLVATGHAQPEVGVVHRSGAHLLEHGTPYPSPEPVAGGYEV</sequence>
<name>A0ABP7YB27_9ACTN</name>